<feature type="compositionally biased region" description="Pro residues" evidence="1">
    <location>
        <begin position="267"/>
        <end position="276"/>
    </location>
</feature>
<accession>A0ABN9VKT2</accession>
<reference evidence="2" key="1">
    <citation type="submission" date="2023-10" db="EMBL/GenBank/DDBJ databases">
        <authorList>
            <person name="Chen Y."/>
            <person name="Shah S."/>
            <person name="Dougan E. K."/>
            <person name="Thang M."/>
            <person name="Chan C."/>
        </authorList>
    </citation>
    <scope>NUCLEOTIDE SEQUENCE [LARGE SCALE GENOMIC DNA]</scope>
</reference>
<sequence length="701" mass="77392">MATQLVSAADKGGILVDASAIGRPVGDTSSSACYVTDLPKNFHGGEEALHWSLGELFGQYGKIKKIELYMEEGILETQNFKGEALIVYHRGKLTGSHDKGDPVWDACTDMDGKYRLLGKKMWRMRVEAATWQREGYDVKDRAKRFPCVEIGNLWEYVPAMPLAWFGEMQEVIRLHAAEHIEMPFVKVEPTEGKATVWCKGAQDAMKFASIMHKSYFLGRKVQTSLCRKPKPVEERLPRLPKPAPGAVTPGGQQRLPELSLKPKAPEPEPAPAPEPTAEPEASAAPAAPAPEVQAASAGPAFQLKGGCRVTLRGLVAKPQNNGLRAEVIEYLAEAERYQVRLEDGRCVKLKRENLEVVREDQAEDARALAAEASEDESDSDEEMEDADGAANAQAALVHREADERQRYEWRYLFFPACCAARRFGAVLGAVEIGHEAGAVRKTHGAQAAPGPIPNASFDCIVFARGRGGDSAFGSRPGLLKSALVRFASQRVGQAGLSSLVCRELDPPAASSGPRGAVDVTIQLILIDQTRFQIGIAEPVVAIAWPWPDVQQDLHRVQHSGSDDENIDASLEEKKKKKKKKKKRRFRVKEATAKKGMALDSFFMGSFRRRGTDMCEYLANKDKPWGYLQERDETATLSDDVMADFPLDRANFLGDQKRNIILNSGSEHRLQTFQHALGVNFDDVHEKEERTAQTQTEKHGGK</sequence>
<evidence type="ECO:0000313" key="3">
    <source>
        <dbReference type="Proteomes" id="UP001189429"/>
    </source>
</evidence>
<organism evidence="2 3">
    <name type="scientific">Prorocentrum cordatum</name>
    <dbReference type="NCBI Taxonomy" id="2364126"/>
    <lineage>
        <taxon>Eukaryota</taxon>
        <taxon>Sar</taxon>
        <taxon>Alveolata</taxon>
        <taxon>Dinophyceae</taxon>
        <taxon>Prorocentrales</taxon>
        <taxon>Prorocentraceae</taxon>
        <taxon>Prorocentrum</taxon>
    </lineage>
</organism>
<proteinExistence type="predicted"/>
<name>A0ABN9VKT2_9DINO</name>
<feature type="compositionally biased region" description="Acidic residues" evidence="1">
    <location>
        <begin position="372"/>
        <end position="387"/>
    </location>
</feature>
<feature type="region of interest" description="Disordered" evidence="1">
    <location>
        <begin position="228"/>
        <end position="295"/>
    </location>
</feature>
<comment type="caution">
    <text evidence="2">The sequence shown here is derived from an EMBL/GenBank/DDBJ whole genome shotgun (WGS) entry which is preliminary data.</text>
</comment>
<dbReference type="Proteomes" id="UP001189429">
    <property type="component" value="Unassembled WGS sequence"/>
</dbReference>
<evidence type="ECO:0000256" key="1">
    <source>
        <dbReference type="SAM" id="MobiDB-lite"/>
    </source>
</evidence>
<evidence type="ECO:0008006" key="4">
    <source>
        <dbReference type="Google" id="ProtNLM"/>
    </source>
</evidence>
<dbReference type="EMBL" id="CAUYUJ010017197">
    <property type="protein sequence ID" value="CAK0872758.1"/>
    <property type="molecule type" value="Genomic_DNA"/>
</dbReference>
<feature type="compositionally biased region" description="Basic residues" evidence="1">
    <location>
        <begin position="574"/>
        <end position="586"/>
    </location>
</feature>
<feature type="compositionally biased region" description="Low complexity" evidence="1">
    <location>
        <begin position="278"/>
        <end position="295"/>
    </location>
</feature>
<gene>
    <name evidence="2" type="ORF">PCOR1329_LOCUS58133</name>
</gene>
<keyword evidence="3" id="KW-1185">Reference proteome</keyword>
<feature type="region of interest" description="Disordered" evidence="1">
    <location>
        <begin position="555"/>
        <end position="586"/>
    </location>
</feature>
<feature type="region of interest" description="Disordered" evidence="1">
    <location>
        <begin position="365"/>
        <end position="391"/>
    </location>
</feature>
<evidence type="ECO:0000313" key="2">
    <source>
        <dbReference type="EMBL" id="CAK0872758.1"/>
    </source>
</evidence>
<protein>
    <recommendedName>
        <fullName evidence="4">RRM domain-containing protein</fullName>
    </recommendedName>
</protein>